<dbReference type="InterPro" id="IPR014729">
    <property type="entry name" value="Rossmann-like_a/b/a_fold"/>
</dbReference>
<comment type="function">
    <text evidence="3">Catalyzes the formation of N(4)-acetylcytidine (ac(4)C) at the wobble position of elongator tRNA(Met), using acetate and ATP as substrates. First activates an acetate ion to form acetyladenylate (Ac-AMP) and then transfers the acetyl group to tRNA to form ac(4)C34.</text>
</comment>
<dbReference type="InterPro" id="IPR008513">
    <property type="entry name" value="tRNA(Met)_cyd_acetate_ligase"/>
</dbReference>
<comment type="subcellular location">
    <subcellularLocation>
        <location evidence="3">Cytoplasm</location>
    </subcellularLocation>
</comment>
<keyword evidence="3" id="KW-0963">Cytoplasm</keyword>
<dbReference type="GO" id="GO:0016879">
    <property type="term" value="F:ligase activity, forming carbon-nitrogen bonds"/>
    <property type="evidence" value="ECO:0007669"/>
    <property type="project" value="UniProtKB-UniRule"/>
</dbReference>
<evidence type="ECO:0000256" key="3">
    <source>
        <dbReference type="HAMAP-Rule" id="MF_01539"/>
    </source>
</evidence>
<dbReference type="SUPFAM" id="SSF52374">
    <property type="entry name" value="Nucleotidylyl transferase"/>
    <property type="match status" value="1"/>
</dbReference>
<keyword evidence="5" id="KW-1185">Reference proteome</keyword>
<reference evidence="4" key="1">
    <citation type="submission" date="2023-07" db="EMBL/GenBank/DDBJ databases">
        <title>Between Cages and Wild: Unraveling the Impact of Captivity on Animal Microbiomes and Antimicrobial Resistance.</title>
        <authorList>
            <person name="Schmartz G.P."/>
            <person name="Rehner J."/>
            <person name="Schuff M.J."/>
            <person name="Becker S.L."/>
            <person name="Kravczyk M."/>
            <person name="Gurevich A."/>
            <person name="Francke R."/>
            <person name="Mueller R."/>
            <person name="Keller V."/>
            <person name="Keller A."/>
        </authorList>
    </citation>
    <scope>NUCLEOTIDE SEQUENCE</scope>
    <source>
        <strain evidence="4">S39M_St_73</strain>
    </source>
</reference>
<dbReference type="Gene3D" id="3.40.50.620">
    <property type="entry name" value="HUPs"/>
    <property type="match status" value="1"/>
</dbReference>
<keyword evidence="3" id="KW-0694">RNA-binding</keyword>
<feature type="binding site" evidence="3">
    <location>
        <position position="163"/>
    </location>
    <ligand>
        <name>ATP</name>
        <dbReference type="ChEBI" id="CHEBI:30616"/>
    </ligand>
</feature>
<dbReference type="GO" id="GO:0005524">
    <property type="term" value="F:ATP binding"/>
    <property type="evidence" value="ECO:0007669"/>
    <property type="project" value="UniProtKB-KW"/>
</dbReference>
<comment type="similarity">
    <text evidence="3">Belongs to the TmcAL family.</text>
</comment>
<organism evidence="4 5">
    <name type="scientific">Atopococcus tabaci</name>
    <dbReference type="NCBI Taxonomy" id="269774"/>
    <lineage>
        <taxon>Bacteria</taxon>
        <taxon>Bacillati</taxon>
        <taxon>Bacillota</taxon>
        <taxon>Bacilli</taxon>
        <taxon>Lactobacillales</taxon>
        <taxon>Carnobacteriaceae</taxon>
        <taxon>Atopococcus</taxon>
    </lineage>
</organism>
<dbReference type="NCBIfam" id="NF010191">
    <property type="entry name" value="PRK13670.1"/>
    <property type="match status" value="1"/>
</dbReference>
<comment type="caution">
    <text evidence="3">Lacks conserved residue(s) required for the propagation of feature annotation.</text>
</comment>
<gene>
    <name evidence="3" type="primary">tmcAL</name>
    <name evidence="4" type="ORF">Q4F26_05760</name>
</gene>
<feature type="binding site" evidence="3">
    <location>
        <position position="101"/>
    </location>
    <ligand>
        <name>ATP</name>
        <dbReference type="ChEBI" id="CHEBI:30616"/>
    </ligand>
</feature>
<dbReference type="GO" id="GO:0005737">
    <property type="term" value="C:cytoplasm"/>
    <property type="evidence" value="ECO:0007669"/>
    <property type="project" value="UniProtKB-SubCell"/>
</dbReference>
<comment type="caution">
    <text evidence="4">The sequence shown here is derived from an EMBL/GenBank/DDBJ whole genome shotgun (WGS) entry which is preliminary data.</text>
</comment>
<sequence length="400" mass="45715">MRAVGIIAEYNPFHNGHAFHIQEARKKSQAEVVIICMSGNFVQRGEPALVSKWQRANSALEHGADLVVEMPLTSALQAGDIFAQSGVAILSAMRCADLSFGVENGKAEDYLRAGRLLQKFDQKIAEEFSKEKMTNTSYAQQLSDLIEPVLRKENIALDHRQANSLLGMLYARENSKLTSPMGLVPVLRKKAQHAEISIDKAEQMASGTAIRQALLSQDRELQQAVKHVVPEEVYFSLHQSPYVDWEKAWPYLKYQLISQDTDQLRQIYQMTEGLENRLKKHIVNSSDFQDFMQTIKTKRYTWTRLQRLLCYTLLQLKEADVEQTITTVPRQIRLLGFTSRGREYLNHLNKNKIDMKIISNLKQSGQESFKMDIKAGNIYRLLADEKIPSQDFLKSPIIKK</sequence>
<keyword evidence="3" id="KW-0067">ATP-binding</keyword>
<dbReference type="PANTHER" id="PTHR37825">
    <property type="entry name" value="TRNA(MET) CYTIDINE ACETATE LIGASE"/>
    <property type="match status" value="1"/>
</dbReference>
<keyword evidence="3" id="KW-0547">Nucleotide-binding</keyword>
<evidence type="ECO:0000313" key="4">
    <source>
        <dbReference type="EMBL" id="MDO5457837.1"/>
    </source>
</evidence>
<proteinExistence type="inferred from homology"/>
<dbReference type="Pfam" id="PF05636">
    <property type="entry name" value="HIGH_NTase1"/>
    <property type="match status" value="1"/>
</dbReference>
<feature type="binding site" evidence="3">
    <location>
        <position position="188"/>
    </location>
    <ligand>
        <name>ATP</name>
        <dbReference type="ChEBI" id="CHEBI:30616"/>
    </ligand>
</feature>
<dbReference type="AlphaFoldDB" id="A0AA43UD75"/>
<keyword evidence="2 3" id="KW-0819">tRNA processing</keyword>
<dbReference type="Proteomes" id="UP001171751">
    <property type="component" value="Unassembled WGS sequence"/>
</dbReference>
<accession>A0AA43UD75</accession>
<dbReference type="GO" id="GO:0006400">
    <property type="term" value="P:tRNA modification"/>
    <property type="evidence" value="ECO:0007669"/>
    <property type="project" value="UniProtKB-UniRule"/>
</dbReference>
<protein>
    <recommendedName>
        <fullName evidence="3">tRNA(Met) cytidine acetate ligase</fullName>
        <ecNumber evidence="3">6.3.4.-</ecNumber>
    </recommendedName>
</protein>
<dbReference type="EC" id="6.3.4.-" evidence="3"/>
<evidence type="ECO:0000256" key="1">
    <source>
        <dbReference type="ARBA" id="ARBA00022598"/>
    </source>
</evidence>
<evidence type="ECO:0000256" key="2">
    <source>
        <dbReference type="ARBA" id="ARBA00022694"/>
    </source>
</evidence>
<evidence type="ECO:0000313" key="5">
    <source>
        <dbReference type="Proteomes" id="UP001171751"/>
    </source>
</evidence>
<keyword evidence="1 3" id="KW-0436">Ligase</keyword>
<dbReference type="EMBL" id="JAUNQW010000028">
    <property type="protein sequence ID" value="MDO5457837.1"/>
    <property type="molecule type" value="Genomic_DNA"/>
</dbReference>
<comment type="catalytic activity">
    <reaction evidence="3">
        <text>cytidine(34) in elongator tRNA(Met) + acetate + ATP = N(4)-acetylcytidine(34) in elongator tRNA(Met) + AMP + diphosphate</text>
        <dbReference type="Rhea" id="RHEA:58144"/>
        <dbReference type="Rhea" id="RHEA-COMP:10693"/>
        <dbReference type="Rhea" id="RHEA-COMP:10694"/>
        <dbReference type="ChEBI" id="CHEBI:30089"/>
        <dbReference type="ChEBI" id="CHEBI:30616"/>
        <dbReference type="ChEBI" id="CHEBI:33019"/>
        <dbReference type="ChEBI" id="CHEBI:74900"/>
        <dbReference type="ChEBI" id="CHEBI:82748"/>
        <dbReference type="ChEBI" id="CHEBI:456215"/>
    </reaction>
</comment>
<dbReference type="GO" id="GO:0000049">
    <property type="term" value="F:tRNA binding"/>
    <property type="evidence" value="ECO:0007669"/>
    <property type="project" value="UniProtKB-KW"/>
</dbReference>
<dbReference type="PANTHER" id="PTHR37825:SF1">
    <property type="entry name" value="TRNA(MET) CYTIDINE ACETATE LIGASE"/>
    <property type="match status" value="1"/>
</dbReference>
<dbReference type="HAMAP" id="MF_01539">
    <property type="entry name" value="TmcAL"/>
    <property type="match status" value="1"/>
</dbReference>
<name>A0AA43UD75_9LACT</name>
<feature type="binding site" evidence="3">
    <location>
        <begin position="7"/>
        <end position="20"/>
    </location>
    <ligand>
        <name>ATP</name>
        <dbReference type="ChEBI" id="CHEBI:30616"/>
    </ligand>
</feature>
<keyword evidence="3" id="KW-0820">tRNA-binding</keyword>